<dbReference type="Proteomes" id="UP000190648">
    <property type="component" value="Unassembled WGS sequence"/>
</dbReference>
<name>A0A1V4KJW5_PATFA</name>
<keyword evidence="2" id="KW-1185">Reference proteome</keyword>
<comment type="caution">
    <text evidence="1">The sequence shown here is derived from an EMBL/GenBank/DDBJ whole genome shotgun (WGS) entry which is preliminary data.</text>
</comment>
<protein>
    <submittedName>
        <fullName evidence="1">Uncharacterized protein</fullName>
    </submittedName>
</protein>
<evidence type="ECO:0000313" key="1">
    <source>
        <dbReference type="EMBL" id="OPJ84739.1"/>
    </source>
</evidence>
<sequence length="68" mass="7644">MLSFSCLACLHIMPQALKITDFSLYFHTQEEKNSDNKTRLMRDDAGQVAGMKIPESGKFSGLCSVWIC</sequence>
<organism evidence="1 2">
    <name type="scientific">Patagioenas fasciata monilis</name>
    <dbReference type="NCBI Taxonomy" id="372326"/>
    <lineage>
        <taxon>Eukaryota</taxon>
        <taxon>Metazoa</taxon>
        <taxon>Chordata</taxon>
        <taxon>Craniata</taxon>
        <taxon>Vertebrata</taxon>
        <taxon>Euteleostomi</taxon>
        <taxon>Archelosauria</taxon>
        <taxon>Archosauria</taxon>
        <taxon>Dinosauria</taxon>
        <taxon>Saurischia</taxon>
        <taxon>Theropoda</taxon>
        <taxon>Coelurosauria</taxon>
        <taxon>Aves</taxon>
        <taxon>Neognathae</taxon>
        <taxon>Neoaves</taxon>
        <taxon>Columbimorphae</taxon>
        <taxon>Columbiformes</taxon>
        <taxon>Columbidae</taxon>
        <taxon>Patagioenas</taxon>
    </lineage>
</organism>
<proteinExistence type="predicted"/>
<reference evidence="1 2" key="1">
    <citation type="submission" date="2016-02" db="EMBL/GenBank/DDBJ databases">
        <title>Band-tailed pigeon sequencing and assembly.</title>
        <authorList>
            <person name="Soares A.E."/>
            <person name="Novak B.J."/>
            <person name="Rice E.S."/>
            <person name="O'Connell B."/>
            <person name="Chang D."/>
            <person name="Weber S."/>
            <person name="Shapiro B."/>
        </authorList>
    </citation>
    <scope>NUCLEOTIDE SEQUENCE [LARGE SCALE GENOMIC DNA]</scope>
    <source>
        <strain evidence="1">BTP2013</strain>
        <tissue evidence="1">Blood</tissue>
    </source>
</reference>
<accession>A0A1V4KJW5</accession>
<dbReference type="AlphaFoldDB" id="A0A1V4KJW5"/>
<evidence type="ECO:0000313" key="2">
    <source>
        <dbReference type="Proteomes" id="UP000190648"/>
    </source>
</evidence>
<gene>
    <name evidence="1" type="ORF">AV530_016063</name>
</gene>
<dbReference type="EMBL" id="LSYS01003057">
    <property type="protein sequence ID" value="OPJ84739.1"/>
    <property type="molecule type" value="Genomic_DNA"/>
</dbReference>